<accession>A0A7J7JJH2</accession>
<reference evidence="1 3" key="1">
    <citation type="submission" date="2019-09" db="EMBL/GenBank/DDBJ databases">
        <authorList>
            <person name="Raiko M."/>
            <person name="Komissarov A."/>
            <person name="Rhodes A."/>
            <person name="Kliver S."/>
            <person name="Lim-Fong G."/>
            <person name="Kwan J."/>
            <person name="O'Brien S.J."/>
            <person name="Lopez J.V."/>
        </authorList>
    </citation>
    <scope>NUCLEOTIDE SEQUENCE [LARGE SCALE GENOMIC DNA]</scope>
    <source>
        <strain evidence="1">Kwan_BN1</strain>
    </source>
</reference>
<dbReference type="InterPro" id="IPR029375">
    <property type="entry name" value="CFAP141"/>
</dbReference>
<name>A0A7J7JJH2_BUGNE</name>
<comment type="caution">
    <text evidence="1">The sequence shown here is derived from an EMBL/GenBank/DDBJ whole genome shotgun (WGS) entry which is preliminary data.</text>
</comment>
<dbReference type="OrthoDB" id="2122938at2759"/>
<proteinExistence type="predicted"/>
<dbReference type="PANTHER" id="PTHR35818">
    <property type="entry name" value="C1ORF189"/>
    <property type="match status" value="1"/>
</dbReference>
<dbReference type="Pfam" id="PF15104">
    <property type="entry name" value="CFAP141"/>
    <property type="match status" value="1"/>
</dbReference>
<protein>
    <submittedName>
        <fullName evidence="1">Uncharacterized protein</fullName>
    </submittedName>
</protein>
<gene>
    <name evidence="2" type="ORF">EB796_009710</name>
    <name evidence="1" type="ORF">EB796_016164</name>
</gene>
<sequence length="120" mass="14072">MLEATSYRYEVMQPKQRTLANTGAQAIRIKEDEFIEAMEQQLKRETKINQRANWDDKCQLKTEYKRIKAGESIVRGEMHIAAKCLVEVRRAALKRLLEAEMAQYTEELNANGKTFHKQRI</sequence>
<organism evidence="1 3">
    <name type="scientific">Bugula neritina</name>
    <name type="common">Brown bryozoan</name>
    <name type="synonym">Sertularia neritina</name>
    <dbReference type="NCBI Taxonomy" id="10212"/>
    <lineage>
        <taxon>Eukaryota</taxon>
        <taxon>Metazoa</taxon>
        <taxon>Spiralia</taxon>
        <taxon>Lophotrochozoa</taxon>
        <taxon>Bryozoa</taxon>
        <taxon>Gymnolaemata</taxon>
        <taxon>Cheilostomatida</taxon>
        <taxon>Flustrina</taxon>
        <taxon>Buguloidea</taxon>
        <taxon>Bugulidae</taxon>
        <taxon>Bugula</taxon>
    </lineage>
</organism>
<dbReference type="AlphaFoldDB" id="A0A7J7JJH2"/>
<dbReference type="EMBL" id="VXIV02002448">
    <property type="protein sequence ID" value="KAF6025528.1"/>
    <property type="molecule type" value="Genomic_DNA"/>
</dbReference>
<reference evidence="1 3" key="2">
    <citation type="submission" date="2020-06" db="EMBL/GenBank/DDBJ databases">
        <title>Draft genome of Bugula neritina, a colonial animal packing powerful symbionts and potential medicines.</title>
        <authorList>
            <person name="Rayko M."/>
        </authorList>
    </citation>
    <scope>NUCLEOTIDE SEQUENCE [LARGE SCALE GENOMIC DNA]</scope>
    <source>
        <strain evidence="1">Kwan_BN1</strain>
    </source>
</reference>
<evidence type="ECO:0000313" key="3">
    <source>
        <dbReference type="Proteomes" id="UP000593567"/>
    </source>
</evidence>
<dbReference type="EMBL" id="VXIV02001548">
    <property type="protein sequence ID" value="KAF6031988.1"/>
    <property type="molecule type" value="Genomic_DNA"/>
</dbReference>
<dbReference type="Proteomes" id="UP000593567">
    <property type="component" value="Unassembled WGS sequence"/>
</dbReference>
<dbReference type="PANTHER" id="PTHR35818:SF1">
    <property type="entry name" value="CILIA- AND FLAGELLA-ASSOCIATED PROTEIN 141"/>
    <property type="match status" value="1"/>
</dbReference>
<evidence type="ECO:0000313" key="1">
    <source>
        <dbReference type="EMBL" id="KAF6025528.1"/>
    </source>
</evidence>
<evidence type="ECO:0000313" key="2">
    <source>
        <dbReference type="EMBL" id="KAF6031988.1"/>
    </source>
</evidence>
<keyword evidence="3" id="KW-1185">Reference proteome</keyword>